<name>B4HCS5_DROPE</name>
<protein>
    <submittedName>
        <fullName evidence="1">GL18407</fullName>
    </submittedName>
</protein>
<accession>B4HCS5</accession>
<gene>
    <name evidence="1" type="primary">Dper\GL18407</name>
    <name evidence="1" type="ORF">Dper_GL18407</name>
</gene>
<keyword evidence="2" id="KW-1185">Reference proteome</keyword>
<dbReference type="HOGENOM" id="CLU_1908872_0_0_1"/>
<reference evidence="1 2" key="1">
    <citation type="journal article" date="2007" name="Nature">
        <title>Evolution of genes and genomes on the Drosophila phylogeny.</title>
        <authorList>
            <consortium name="Drosophila 12 Genomes Consortium"/>
            <person name="Clark A.G."/>
            <person name="Eisen M.B."/>
            <person name="Smith D.R."/>
            <person name="Bergman C.M."/>
            <person name="Oliver B."/>
            <person name="Markow T.A."/>
            <person name="Kaufman T.C."/>
            <person name="Kellis M."/>
            <person name="Gelbart W."/>
            <person name="Iyer V.N."/>
            <person name="Pollard D.A."/>
            <person name="Sackton T.B."/>
            <person name="Larracuente A.M."/>
            <person name="Singh N.D."/>
            <person name="Abad J.P."/>
            <person name="Abt D.N."/>
            <person name="Adryan B."/>
            <person name="Aguade M."/>
            <person name="Akashi H."/>
            <person name="Anderson W.W."/>
            <person name="Aquadro C.F."/>
            <person name="Ardell D.H."/>
            <person name="Arguello R."/>
            <person name="Artieri C.G."/>
            <person name="Barbash D.A."/>
            <person name="Barker D."/>
            <person name="Barsanti P."/>
            <person name="Batterham P."/>
            <person name="Batzoglou S."/>
            <person name="Begun D."/>
            <person name="Bhutkar A."/>
            <person name="Blanco E."/>
            <person name="Bosak S.A."/>
            <person name="Bradley R.K."/>
            <person name="Brand A.D."/>
            <person name="Brent M.R."/>
            <person name="Brooks A.N."/>
            <person name="Brown R.H."/>
            <person name="Butlin R.K."/>
            <person name="Caggese C."/>
            <person name="Calvi B.R."/>
            <person name="Bernardo de Carvalho A."/>
            <person name="Caspi A."/>
            <person name="Castrezana S."/>
            <person name="Celniker S.E."/>
            <person name="Chang J.L."/>
            <person name="Chapple C."/>
            <person name="Chatterji S."/>
            <person name="Chinwalla A."/>
            <person name="Civetta A."/>
            <person name="Clifton S.W."/>
            <person name="Comeron J.M."/>
            <person name="Costello J.C."/>
            <person name="Coyne J.A."/>
            <person name="Daub J."/>
            <person name="David R.G."/>
            <person name="Delcher A.L."/>
            <person name="Delehaunty K."/>
            <person name="Do C.B."/>
            <person name="Ebling H."/>
            <person name="Edwards K."/>
            <person name="Eickbush T."/>
            <person name="Evans J.D."/>
            <person name="Filipski A."/>
            <person name="Findeiss S."/>
            <person name="Freyhult E."/>
            <person name="Fulton L."/>
            <person name="Fulton R."/>
            <person name="Garcia A.C."/>
            <person name="Gardiner A."/>
            <person name="Garfield D.A."/>
            <person name="Garvin B.E."/>
            <person name="Gibson G."/>
            <person name="Gilbert D."/>
            <person name="Gnerre S."/>
            <person name="Godfrey J."/>
            <person name="Good R."/>
            <person name="Gotea V."/>
            <person name="Gravely B."/>
            <person name="Greenberg A.J."/>
            <person name="Griffiths-Jones S."/>
            <person name="Gross S."/>
            <person name="Guigo R."/>
            <person name="Gustafson E.A."/>
            <person name="Haerty W."/>
            <person name="Hahn M.W."/>
            <person name="Halligan D.L."/>
            <person name="Halpern A.L."/>
            <person name="Halter G.M."/>
            <person name="Han M.V."/>
            <person name="Heger A."/>
            <person name="Hillier L."/>
            <person name="Hinrichs A.S."/>
            <person name="Holmes I."/>
            <person name="Hoskins R.A."/>
            <person name="Hubisz M.J."/>
            <person name="Hultmark D."/>
            <person name="Huntley M.A."/>
            <person name="Jaffe D.B."/>
            <person name="Jagadeeshan S."/>
            <person name="Jeck W.R."/>
            <person name="Johnson J."/>
            <person name="Jones C.D."/>
            <person name="Jordan W.C."/>
            <person name="Karpen G.H."/>
            <person name="Kataoka E."/>
            <person name="Keightley P.D."/>
            <person name="Kheradpour P."/>
            <person name="Kirkness E.F."/>
            <person name="Koerich L.B."/>
            <person name="Kristiansen K."/>
            <person name="Kudrna D."/>
            <person name="Kulathinal R.J."/>
            <person name="Kumar S."/>
            <person name="Kwok R."/>
            <person name="Lander E."/>
            <person name="Langley C.H."/>
            <person name="Lapoint R."/>
            <person name="Lazzaro B.P."/>
            <person name="Lee S.J."/>
            <person name="Levesque L."/>
            <person name="Li R."/>
            <person name="Lin C.F."/>
            <person name="Lin M.F."/>
            <person name="Lindblad-Toh K."/>
            <person name="Llopart A."/>
            <person name="Long M."/>
            <person name="Low L."/>
            <person name="Lozovsky E."/>
            <person name="Lu J."/>
            <person name="Luo M."/>
            <person name="Machado C.A."/>
            <person name="Makalowski W."/>
            <person name="Marzo M."/>
            <person name="Matsuda M."/>
            <person name="Matzkin L."/>
            <person name="McAllister B."/>
            <person name="McBride C.S."/>
            <person name="McKernan B."/>
            <person name="McKernan K."/>
            <person name="Mendez-Lago M."/>
            <person name="Minx P."/>
            <person name="Mollenhauer M.U."/>
            <person name="Montooth K."/>
            <person name="Mount S.M."/>
            <person name="Mu X."/>
            <person name="Myers E."/>
            <person name="Negre B."/>
            <person name="Newfeld S."/>
            <person name="Nielsen R."/>
            <person name="Noor M.A."/>
            <person name="O'Grady P."/>
            <person name="Pachter L."/>
            <person name="Papaceit M."/>
            <person name="Parisi M.J."/>
            <person name="Parisi M."/>
            <person name="Parts L."/>
            <person name="Pedersen J.S."/>
            <person name="Pesole G."/>
            <person name="Phillippy A.M."/>
            <person name="Ponting C.P."/>
            <person name="Pop M."/>
            <person name="Porcelli D."/>
            <person name="Powell J.R."/>
            <person name="Prohaska S."/>
            <person name="Pruitt K."/>
            <person name="Puig M."/>
            <person name="Quesneville H."/>
            <person name="Ram K.R."/>
            <person name="Rand D."/>
            <person name="Rasmussen M.D."/>
            <person name="Reed L.K."/>
            <person name="Reenan R."/>
            <person name="Reily A."/>
            <person name="Remington K.A."/>
            <person name="Rieger T.T."/>
            <person name="Ritchie M.G."/>
            <person name="Robin C."/>
            <person name="Rogers Y.H."/>
            <person name="Rohde C."/>
            <person name="Rozas J."/>
            <person name="Rubenfield M.J."/>
            <person name="Ruiz A."/>
            <person name="Russo S."/>
            <person name="Salzberg S.L."/>
            <person name="Sanchez-Gracia A."/>
            <person name="Saranga D.J."/>
            <person name="Sato H."/>
            <person name="Schaeffer S.W."/>
            <person name="Schatz M.C."/>
            <person name="Schlenke T."/>
            <person name="Schwartz R."/>
            <person name="Segarra C."/>
            <person name="Singh R.S."/>
            <person name="Sirot L."/>
            <person name="Sirota M."/>
            <person name="Sisneros N.B."/>
            <person name="Smith C.D."/>
            <person name="Smith T.F."/>
            <person name="Spieth J."/>
            <person name="Stage D.E."/>
            <person name="Stark A."/>
            <person name="Stephan W."/>
            <person name="Strausberg R.L."/>
            <person name="Strempel S."/>
            <person name="Sturgill D."/>
            <person name="Sutton G."/>
            <person name="Sutton G.G."/>
            <person name="Tao W."/>
            <person name="Teichmann S."/>
            <person name="Tobari Y.N."/>
            <person name="Tomimura Y."/>
            <person name="Tsolas J.M."/>
            <person name="Valente V.L."/>
            <person name="Venter E."/>
            <person name="Venter J.C."/>
            <person name="Vicario S."/>
            <person name="Vieira F.G."/>
            <person name="Vilella A.J."/>
            <person name="Villasante A."/>
            <person name="Walenz B."/>
            <person name="Wang J."/>
            <person name="Wasserman M."/>
            <person name="Watts T."/>
            <person name="Wilson D."/>
            <person name="Wilson R.K."/>
            <person name="Wing R.A."/>
            <person name="Wolfner M.F."/>
            <person name="Wong A."/>
            <person name="Wong G.K."/>
            <person name="Wu C.I."/>
            <person name="Wu G."/>
            <person name="Yamamoto D."/>
            <person name="Yang H.P."/>
            <person name="Yang S.P."/>
            <person name="Yorke J.A."/>
            <person name="Yoshida K."/>
            <person name="Zdobnov E."/>
            <person name="Zhang P."/>
            <person name="Zhang Y."/>
            <person name="Zimin A.V."/>
            <person name="Baldwin J."/>
            <person name="Abdouelleil A."/>
            <person name="Abdulkadir J."/>
            <person name="Abebe A."/>
            <person name="Abera B."/>
            <person name="Abreu J."/>
            <person name="Acer S.C."/>
            <person name="Aftuck L."/>
            <person name="Alexander A."/>
            <person name="An P."/>
            <person name="Anderson E."/>
            <person name="Anderson S."/>
            <person name="Arachi H."/>
            <person name="Azer M."/>
            <person name="Bachantsang P."/>
            <person name="Barry A."/>
            <person name="Bayul T."/>
            <person name="Berlin A."/>
            <person name="Bessette D."/>
            <person name="Bloom T."/>
            <person name="Blye J."/>
            <person name="Boguslavskiy L."/>
            <person name="Bonnet C."/>
            <person name="Boukhgalter B."/>
            <person name="Bourzgui I."/>
            <person name="Brown A."/>
            <person name="Cahill P."/>
            <person name="Channer S."/>
            <person name="Cheshatsang Y."/>
            <person name="Chuda L."/>
            <person name="Citroen M."/>
            <person name="Collymore A."/>
            <person name="Cooke P."/>
            <person name="Costello M."/>
            <person name="D'Aco K."/>
            <person name="Daza R."/>
            <person name="De Haan G."/>
            <person name="DeGray S."/>
            <person name="DeMaso C."/>
            <person name="Dhargay N."/>
            <person name="Dooley K."/>
            <person name="Dooley E."/>
            <person name="Doricent M."/>
            <person name="Dorje P."/>
            <person name="Dorjee K."/>
            <person name="Dupes A."/>
            <person name="Elong R."/>
            <person name="Falk J."/>
            <person name="Farina A."/>
            <person name="Faro S."/>
            <person name="Ferguson D."/>
            <person name="Fisher S."/>
            <person name="Foley C.D."/>
            <person name="Franke A."/>
            <person name="Friedrich D."/>
            <person name="Gadbois L."/>
            <person name="Gearin G."/>
            <person name="Gearin C.R."/>
            <person name="Giannoukos G."/>
            <person name="Goode T."/>
            <person name="Graham J."/>
            <person name="Grandbois E."/>
            <person name="Grewal S."/>
            <person name="Gyaltsen K."/>
            <person name="Hafez N."/>
            <person name="Hagos B."/>
            <person name="Hall J."/>
            <person name="Henson C."/>
            <person name="Hollinger A."/>
            <person name="Honan T."/>
            <person name="Huard M.D."/>
            <person name="Hughes L."/>
            <person name="Hurhula B."/>
            <person name="Husby M.E."/>
            <person name="Kamat A."/>
            <person name="Kanga B."/>
            <person name="Kashin S."/>
            <person name="Khazanovich D."/>
            <person name="Kisner P."/>
            <person name="Lance K."/>
            <person name="Lara M."/>
            <person name="Lee W."/>
            <person name="Lennon N."/>
            <person name="Letendre F."/>
            <person name="LeVine R."/>
            <person name="Lipovsky A."/>
            <person name="Liu X."/>
            <person name="Liu J."/>
            <person name="Liu S."/>
            <person name="Lokyitsang T."/>
            <person name="Lokyitsang Y."/>
            <person name="Lubonja R."/>
            <person name="Lui A."/>
            <person name="MacDonald P."/>
            <person name="Magnisalis V."/>
            <person name="Maru K."/>
            <person name="Matthews C."/>
            <person name="McCusker W."/>
            <person name="McDonough S."/>
            <person name="Mehta T."/>
            <person name="Meldrim J."/>
            <person name="Meneus L."/>
            <person name="Mihai O."/>
            <person name="Mihalev A."/>
            <person name="Mihova T."/>
            <person name="Mittelman R."/>
            <person name="Mlenga V."/>
            <person name="Montmayeur A."/>
            <person name="Mulrain L."/>
            <person name="Navidi A."/>
            <person name="Naylor J."/>
            <person name="Negash T."/>
            <person name="Nguyen T."/>
            <person name="Nguyen N."/>
            <person name="Nicol R."/>
            <person name="Norbu C."/>
            <person name="Norbu N."/>
            <person name="Novod N."/>
            <person name="O'Neill B."/>
            <person name="Osman S."/>
            <person name="Markiewicz E."/>
            <person name="Oyono O.L."/>
            <person name="Patti C."/>
            <person name="Phunkhang P."/>
            <person name="Pierre F."/>
            <person name="Priest M."/>
            <person name="Raghuraman S."/>
            <person name="Rege F."/>
            <person name="Reyes R."/>
            <person name="Rise C."/>
            <person name="Rogov P."/>
            <person name="Ross K."/>
            <person name="Ryan E."/>
            <person name="Settipalli S."/>
            <person name="Shea T."/>
            <person name="Sherpa N."/>
            <person name="Shi L."/>
            <person name="Shih D."/>
            <person name="Sparrow T."/>
            <person name="Spaulding J."/>
            <person name="Stalker J."/>
            <person name="Stange-Thomann N."/>
            <person name="Stavropoulos S."/>
            <person name="Stone C."/>
            <person name="Strader C."/>
            <person name="Tesfaye S."/>
            <person name="Thomson T."/>
            <person name="Thoulutsang Y."/>
            <person name="Thoulutsang D."/>
            <person name="Topham K."/>
            <person name="Topping I."/>
            <person name="Tsamla T."/>
            <person name="Vassiliev H."/>
            <person name="Vo A."/>
            <person name="Wangchuk T."/>
            <person name="Wangdi T."/>
            <person name="Weiand M."/>
            <person name="Wilkinson J."/>
            <person name="Wilson A."/>
            <person name="Yadav S."/>
            <person name="Young G."/>
            <person name="Yu Q."/>
            <person name="Zembek L."/>
            <person name="Zhong D."/>
            <person name="Zimmer A."/>
            <person name="Zwirko Z."/>
            <person name="Jaffe D.B."/>
            <person name="Alvarez P."/>
            <person name="Brockman W."/>
            <person name="Butler J."/>
            <person name="Chin C."/>
            <person name="Gnerre S."/>
            <person name="Grabherr M."/>
            <person name="Kleber M."/>
            <person name="Mauceli E."/>
            <person name="MacCallum I."/>
        </authorList>
    </citation>
    <scope>NUCLEOTIDE SEQUENCE [LARGE SCALE GENOMIC DNA]</scope>
    <source>
        <strain evidence="2">MSH-3 / Tucson 14011-0111.49</strain>
    </source>
</reference>
<dbReference type="Proteomes" id="UP000008744">
    <property type="component" value="Unassembled WGS sequence"/>
</dbReference>
<organism evidence="2">
    <name type="scientific">Drosophila persimilis</name>
    <name type="common">Fruit fly</name>
    <dbReference type="NCBI Taxonomy" id="7234"/>
    <lineage>
        <taxon>Eukaryota</taxon>
        <taxon>Metazoa</taxon>
        <taxon>Ecdysozoa</taxon>
        <taxon>Arthropoda</taxon>
        <taxon>Hexapoda</taxon>
        <taxon>Insecta</taxon>
        <taxon>Pterygota</taxon>
        <taxon>Neoptera</taxon>
        <taxon>Endopterygota</taxon>
        <taxon>Diptera</taxon>
        <taxon>Brachycera</taxon>
        <taxon>Muscomorpha</taxon>
        <taxon>Ephydroidea</taxon>
        <taxon>Drosophilidae</taxon>
        <taxon>Drosophila</taxon>
        <taxon>Sophophora</taxon>
    </lineage>
</organism>
<proteinExistence type="predicted"/>
<sequence>MFEKAFVEYLGSYHLSSDAHNHTLAHHEDLDTLVRSFMDMERVQPSNATIDACDPTEQHFVHTHTRRNDGLYIVQYPFKDSASPMGATLPQALRRFSSLERKFRKFPALKVDSFYYRRKRSRQSQLLSPPHSI</sequence>
<evidence type="ECO:0000313" key="1">
    <source>
        <dbReference type="EMBL" id="EDW30241.1"/>
    </source>
</evidence>
<evidence type="ECO:0000313" key="2">
    <source>
        <dbReference type="Proteomes" id="UP000008744"/>
    </source>
</evidence>
<dbReference type="EMBL" id="CH479420">
    <property type="protein sequence ID" value="EDW30241.1"/>
    <property type="molecule type" value="Genomic_DNA"/>
</dbReference>
<dbReference type="AlphaFoldDB" id="B4HCS5"/>
<dbReference type="PhylomeDB" id="B4HCS5"/>